<dbReference type="Gene3D" id="3.30.700.10">
    <property type="entry name" value="Glycoprotein, Type 4 Pilin"/>
    <property type="match status" value="1"/>
</dbReference>
<accession>A0A515D7I8</accession>
<dbReference type="GO" id="GO:0015627">
    <property type="term" value="C:type II protein secretion system complex"/>
    <property type="evidence" value="ECO:0007669"/>
    <property type="project" value="InterPro"/>
</dbReference>
<name>A0A515D7I8_9BURK</name>
<dbReference type="PRINTS" id="PR00885">
    <property type="entry name" value="BCTERIALGSPH"/>
</dbReference>
<dbReference type="InterPro" id="IPR012902">
    <property type="entry name" value="N_methyl_site"/>
</dbReference>
<dbReference type="InterPro" id="IPR002416">
    <property type="entry name" value="T2SS_protein-GspH"/>
</dbReference>
<dbReference type="AlphaFoldDB" id="A0A515D7I8"/>
<keyword evidence="4 6" id="KW-1133">Transmembrane helix</keyword>
<reference evidence="7 8" key="1">
    <citation type="submission" date="2019-01" db="EMBL/GenBank/DDBJ databases">
        <title>Genomic insights into a novel species Rhodoferax sp.</title>
        <authorList>
            <person name="Jin L."/>
        </authorList>
    </citation>
    <scope>NUCLEOTIDE SEQUENCE [LARGE SCALE GENOMIC DNA]</scope>
    <source>
        <strain evidence="7 8">CHu59-6-5</strain>
    </source>
</reference>
<dbReference type="PROSITE" id="PS00409">
    <property type="entry name" value="PROKAR_NTER_METHYL"/>
    <property type="match status" value="1"/>
</dbReference>
<dbReference type="InterPro" id="IPR045584">
    <property type="entry name" value="Pilin-like"/>
</dbReference>
<evidence type="ECO:0000256" key="6">
    <source>
        <dbReference type="SAM" id="Phobius"/>
    </source>
</evidence>
<dbReference type="GO" id="GO:0016020">
    <property type="term" value="C:membrane"/>
    <property type="evidence" value="ECO:0007669"/>
    <property type="project" value="UniProtKB-SubCell"/>
</dbReference>
<dbReference type="Pfam" id="PF07963">
    <property type="entry name" value="N_methyl"/>
    <property type="match status" value="1"/>
</dbReference>
<evidence type="ECO:0000256" key="2">
    <source>
        <dbReference type="ARBA" id="ARBA00022481"/>
    </source>
</evidence>
<evidence type="ECO:0000313" key="8">
    <source>
        <dbReference type="Proteomes" id="UP000316798"/>
    </source>
</evidence>
<protein>
    <submittedName>
        <fullName evidence="7">Type II secretion system protein GspH</fullName>
    </submittedName>
</protein>
<evidence type="ECO:0000256" key="3">
    <source>
        <dbReference type="ARBA" id="ARBA00022692"/>
    </source>
</evidence>
<gene>
    <name evidence="7" type="primary">gspH</name>
    <name evidence="7" type="ORF">EUB48_02800</name>
</gene>
<dbReference type="SUPFAM" id="SSF54523">
    <property type="entry name" value="Pili subunits"/>
    <property type="match status" value="1"/>
</dbReference>
<comment type="subcellular location">
    <subcellularLocation>
        <location evidence="1">Membrane</location>
        <topology evidence="1">Single-pass membrane protein</topology>
    </subcellularLocation>
</comment>
<proteinExistence type="predicted"/>
<dbReference type="OrthoDB" id="9154196at2"/>
<dbReference type="KEGG" id="rhf:EUB48_02800"/>
<keyword evidence="3 6" id="KW-0812">Transmembrane</keyword>
<evidence type="ECO:0000256" key="5">
    <source>
        <dbReference type="ARBA" id="ARBA00023136"/>
    </source>
</evidence>
<evidence type="ECO:0000256" key="1">
    <source>
        <dbReference type="ARBA" id="ARBA00004167"/>
    </source>
</evidence>
<dbReference type="RefSeq" id="WP_142817521.1">
    <property type="nucleotide sequence ID" value="NZ_CP035503.1"/>
</dbReference>
<evidence type="ECO:0000313" key="7">
    <source>
        <dbReference type="EMBL" id="QDL36348.1"/>
    </source>
</evidence>
<feature type="transmembrane region" description="Helical" evidence="6">
    <location>
        <begin position="12"/>
        <end position="36"/>
    </location>
</feature>
<keyword evidence="2" id="KW-0488">Methylation</keyword>
<dbReference type="EMBL" id="CP035503">
    <property type="protein sequence ID" value="QDL36348.1"/>
    <property type="molecule type" value="Genomic_DNA"/>
</dbReference>
<keyword evidence="5 6" id="KW-0472">Membrane</keyword>
<sequence length="155" mass="16305">MRTLAVGSSQKGFTLLELLVVVAIIAVASAGVSFAMRDSSQTQLEREAQRLAALLESGRAQSRTSGVAIVWHTTPGGFQFDGAAPQSLPEYWLHADTQVSQATTMVGGQALLTLGPEPIIGPQEVVLGSADHPTQSLRVSTDGLRPFAVRPRGSP</sequence>
<evidence type="ECO:0000256" key="4">
    <source>
        <dbReference type="ARBA" id="ARBA00022989"/>
    </source>
</evidence>
<dbReference type="Proteomes" id="UP000316798">
    <property type="component" value="Chromosome"/>
</dbReference>
<dbReference type="NCBIfam" id="TIGR02532">
    <property type="entry name" value="IV_pilin_GFxxxE"/>
    <property type="match status" value="1"/>
</dbReference>
<keyword evidence="8" id="KW-1185">Reference proteome</keyword>
<dbReference type="GO" id="GO:0015628">
    <property type="term" value="P:protein secretion by the type II secretion system"/>
    <property type="evidence" value="ECO:0007669"/>
    <property type="project" value="InterPro"/>
</dbReference>
<organism evidence="7 8">
    <name type="scientific">Rhodoferax sediminis</name>
    <dbReference type="NCBI Taxonomy" id="2509614"/>
    <lineage>
        <taxon>Bacteria</taxon>
        <taxon>Pseudomonadati</taxon>
        <taxon>Pseudomonadota</taxon>
        <taxon>Betaproteobacteria</taxon>
        <taxon>Burkholderiales</taxon>
        <taxon>Comamonadaceae</taxon>
        <taxon>Rhodoferax</taxon>
    </lineage>
</organism>